<proteinExistence type="predicted"/>
<dbReference type="OrthoDB" id="661220at2759"/>
<dbReference type="GO" id="GO:0070652">
    <property type="term" value="C:HAUS complex"/>
    <property type="evidence" value="ECO:0007669"/>
    <property type="project" value="InterPro"/>
</dbReference>
<dbReference type="VEuPathDB" id="FungiDB:H310_06484"/>
<dbReference type="PANTHER" id="PTHR16219">
    <property type="entry name" value="AUGMIN SUBUNIT 4 FAMILY MEMBER"/>
    <property type="match status" value="1"/>
</dbReference>
<dbReference type="PANTHER" id="PTHR16219:SF1">
    <property type="entry name" value="HAUS AUGMIN-LIKE COMPLEX SUBUNIT 4"/>
    <property type="match status" value="1"/>
</dbReference>
<evidence type="ECO:0000256" key="1">
    <source>
        <dbReference type="SAM" id="Coils"/>
    </source>
</evidence>
<evidence type="ECO:0000313" key="3">
    <source>
        <dbReference type="EMBL" id="ETW01955.1"/>
    </source>
</evidence>
<feature type="region of interest" description="Disordered" evidence="2">
    <location>
        <begin position="283"/>
        <end position="303"/>
    </location>
</feature>
<name>A0A024U6Y5_9STRA</name>
<dbReference type="GO" id="GO:0051011">
    <property type="term" value="F:microtubule minus-end binding"/>
    <property type="evidence" value="ECO:0007669"/>
    <property type="project" value="TreeGrafter"/>
</dbReference>
<keyword evidence="1" id="KW-0175">Coiled coil</keyword>
<dbReference type="GO" id="GO:0051225">
    <property type="term" value="P:spindle assembly"/>
    <property type="evidence" value="ECO:0007669"/>
    <property type="project" value="InterPro"/>
</dbReference>
<reference evidence="3" key="1">
    <citation type="submission" date="2013-12" db="EMBL/GenBank/DDBJ databases">
        <title>The Genome Sequence of Aphanomyces invadans NJM9701.</title>
        <authorList>
            <consortium name="The Broad Institute Genomics Platform"/>
            <person name="Russ C."/>
            <person name="Tyler B."/>
            <person name="van West P."/>
            <person name="Dieguez-Uribeondo J."/>
            <person name="Young S.K."/>
            <person name="Zeng Q."/>
            <person name="Gargeya S."/>
            <person name="Fitzgerald M."/>
            <person name="Abouelleil A."/>
            <person name="Alvarado L."/>
            <person name="Chapman S.B."/>
            <person name="Gainer-Dewar J."/>
            <person name="Goldberg J."/>
            <person name="Griggs A."/>
            <person name="Gujja S."/>
            <person name="Hansen M."/>
            <person name="Howarth C."/>
            <person name="Imamovic A."/>
            <person name="Ireland A."/>
            <person name="Larimer J."/>
            <person name="McCowan C."/>
            <person name="Murphy C."/>
            <person name="Pearson M."/>
            <person name="Poon T.W."/>
            <person name="Priest M."/>
            <person name="Roberts A."/>
            <person name="Saif S."/>
            <person name="Shea T."/>
            <person name="Sykes S."/>
            <person name="Wortman J."/>
            <person name="Nusbaum C."/>
            <person name="Birren B."/>
        </authorList>
    </citation>
    <scope>NUCLEOTIDE SEQUENCE [LARGE SCALE GENOMIC DNA]</scope>
    <source>
        <strain evidence="3">NJM9701</strain>
    </source>
</reference>
<dbReference type="Pfam" id="PF14735">
    <property type="entry name" value="HAUS4"/>
    <property type="match status" value="1"/>
</dbReference>
<evidence type="ECO:0000256" key="2">
    <source>
        <dbReference type="SAM" id="MobiDB-lite"/>
    </source>
</evidence>
<dbReference type="InterPro" id="IPR029327">
    <property type="entry name" value="HAUS4"/>
</dbReference>
<dbReference type="AlphaFoldDB" id="A0A024U6Y5"/>
<gene>
    <name evidence="3" type="ORF">H310_06484</name>
</gene>
<dbReference type="RefSeq" id="XP_008869803.1">
    <property type="nucleotide sequence ID" value="XM_008871581.1"/>
</dbReference>
<dbReference type="GeneID" id="20083534"/>
<organism evidence="3">
    <name type="scientific">Aphanomyces invadans</name>
    <dbReference type="NCBI Taxonomy" id="157072"/>
    <lineage>
        <taxon>Eukaryota</taxon>
        <taxon>Sar</taxon>
        <taxon>Stramenopiles</taxon>
        <taxon>Oomycota</taxon>
        <taxon>Saprolegniomycetes</taxon>
        <taxon>Saprolegniales</taxon>
        <taxon>Verrucalvaceae</taxon>
        <taxon>Aphanomyces</taxon>
    </lineage>
</organism>
<dbReference type="STRING" id="157072.A0A024U6Y5"/>
<feature type="coiled-coil region" evidence="1">
    <location>
        <begin position="138"/>
        <end position="165"/>
    </location>
</feature>
<dbReference type="Gene3D" id="1.10.287.1490">
    <property type="match status" value="1"/>
</dbReference>
<sequence length="303" mass="34432">MQQTRTCGHDDEEANMRAKLLLHELKLVVATDVAAAGSSNFKAMARSLVSVVRTQHHVNTSMPSDVPFGLTPDIVRDTWGLDDTEQMGMMKEAMRVLVPPDVEQGLQAKCELLCKMFYPLSHDAPLPTSEWHRLPQQLHDWQIAIEGMERKRHELEAACDDALETNVQMLADMTKHLVAMIKYYKLDDVAIYSRAKLEFVQASIAAMQQKIELLTKQLLVQTYPPHKLDALAQIRAHLEARHKLARQQHHKIQSELNIYRASTNRDVLQLHQRIATIHAKLNKARRKVSPGPPTTFGEWSTSS</sequence>
<dbReference type="EMBL" id="KI913962">
    <property type="protein sequence ID" value="ETW01955.1"/>
    <property type="molecule type" value="Genomic_DNA"/>
</dbReference>
<protein>
    <submittedName>
        <fullName evidence="3">Uncharacterized protein</fullName>
    </submittedName>
</protein>
<accession>A0A024U6Y5</accession>